<keyword evidence="10" id="KW-1185">Reference proteome</keyword>
<dbReference type="GO" id="GO:0006508">
    <property type="term" value="P:proteolysis"/>
    <property type="evidence" value="ECO:0007669"/>
    <property type="project" value="UniProtKB-KW"/>
</dbReference>
<dbReference type="OrthoDB" id="413066at2759"/>
<keyword evidence="4" id="KW-0540">Nuclease</keyword>
<evidence type="ECO:0000259" key="8">
    <source>
        <dbReference type="PROSITE" id="PS50878"/>
    </source>
</evidence>
<gene>
    <name evidence="9" type="ORF">GNI_220930</name>
</gene>
<dbReference type="GO" id="GO:0003964">
    <property type="term" value="F:RNA-directed DNA polymerase activity"/>
    <property type="evidence" value="ECO:0007669"/>
    <property type="project" value="UniProtKB-KW"/>
</dbReference>
<name>A0A023AWL5_GRENI</name>
<dbReference type="PANTHER" id="PTHR24559:SF444">
    <property type="entry name" value="REVERSE TRANSCRIPTASE DOMAIN-CONTAINING PROTEIN"/>
    <property type="match status" value="1"/>
</dbReference>
<evidence type="ECO:0000256" key="1">
    <source>
        <dbReference type="ARBA" id="ARBA00022670"/>
    </source>
</evidence>
<evidence type="ECO:0000313" key="10">
    <source>
        <dbReference type="Proteomes" id="UP000019763"/>
    </source>
</evidence>
<dbReference type="VEuPathDB" id="CryptoDB:GNI_220930"/>
<evidence type="ECO:0000256" key="7">
    <source>
        <dbReference type="ARBA" id="ARBA00022918"/>
    </source>
</evidence>
<dbReference type="RefSeq" id="XP_011133903.1">
    <property type="nucleotide sequence ID" value="XM_011135601.1"/>
</dbReference>
<dbReference type="Pfam" id="PF00078">
    <property type="entry name" value="RVT_1"/>
    <property type="match status" value="1"/>
</dbReference>
<dbReference type="FunFam" id="3.10.10.10:FF:000007">
    <property type="entry name" value="Retrovirus-related Pol polyprotein from transposon 17.6-like Protein"/>
    <property type="match status" value="1"/>
</dbReference>
<dbReference type="InterPro" id="IPR000477">
    <property type="entry name" value="RT_dom"/>
</dbReference>
<dbReference type="GeneID" id="22916610"/>
<dbReference type="AlphaFoldDB" id="A0A023AWL5"/>
<evidence type="ECO:0000313" key="9">
    <source>
        <dbReference type="EMBL" id="EZG42818.1"/>
    </source>
</evidence>
<accession>A0A023AWL5</accession>
<feature type="domain" description="Reverse transcriptase" evidence="8">
    <location>
        <begin position="1"/>
        <end position="153"/>
    </location>
</feature>
<sequence>MLQKGVIRENYRPLNKITTKDEFPIPRIDDLLRAVKCSRYFIALDLRAGYWQVTMGADDIPKTAFRTPSGLYEFTVVPFGLVNAPTTFQRLVTHVFGDLFWEGILVYLDDILIHASTLPQIMELLQEVFKRLRFAGLKLRLSKCTFLPSQIEY</sequence>
<dbReference type="SUPFAM" id="SSF56672">
    <property type="entry name" value="DNA/RNA polymerases"/>
    <property type="match status" value="1"/>
</dbReference>
<dbReference type="eggNOG" id="KOG0017">
    <property type="taxonomic scope" value="Eukaryota"/>
</dbReference>
<evidence type="ECO:0000256" key="6">
    <source>
        <dbReference type="ARBA" id="ARBA00022801"/>
    </source>
</evidence>
<keyword evidence="1" id="KW-0645">Protease</keyword>
<dbReference type="EMBL" id="AFNH02001749">
    <property type="protein sequence ID" value="EZG42818.1"/>
    <property type="molecule type" value="Genomic_DNA"/>
</dbReference>
<keyword evidence="6" id="KW-0378">Hydrolase</keyword>
<evidence type="ECO:0000256" key="2">
    <source>
        <dbReference type="ARBA" id="ARBA00022679"/>
    </source>
</evidence>
<dbReference type="Proteomes" id="UP000019763">
    <property type="component" value="Unassembled WGS sequence"/>
</dbReference>
<organism evidence="9 10">
    <name type="scientific">Gregarina niphandrodes</name>
    <name type="common">Septate eugregarine</name>
    <dbReference type="NCBI Taxonomy" id="110365"/>
    <lineage>
        <taxon>Eukaryota</taxon>
        <taxon>Sar</taxon>
        <taxon>Alveolata</taxon>
        <taxon>Apicomplexa</taxon>
        <taxon>Conoidasida</taxon>
        <taxon>Gregarinasina</taxon>
        <taxon>Eugregarinorida</taxon>
        <taxon>Gregarinidae</taxon>
        <taxon>Gregarina</taxon>
    </lineage>
</organism>
<evidence type="ECO:0000256" key="4">
    <source>
        <dbReference type="ARBA" id="ARBA00022722"/>
    </source>
</evidence>
<dbReference type="GO" id="GO:0008233">
    <property type="term" value="F:peptidase activity"/>
    <property type="evidence" value="ECO:0007669"/>
    <property type="project" value="UniProtKB-KW"/>
</dbReference>
<dbReference type="InterPro" id="IPR053134">
    <property type="entry name" value="RNA-dir_DNA_polymerase"/>
</dbReference>
<protein>
    <submittedName>
        <fullName evidence="9">RNA-directed DNA polymerase</fullName>
    </submittedName>
</protein>
<evidence type="ECO:0000256" key="3">
    <source>
        <dbReference type="ARBA" id="ARBA00022695"/>
    </source>
</evidence>
<keyword evidence="5" id="KW-0255">Endonuclease</keyword>
<dbReference type="PROSITE" id="PS50878">
    <property type="entry name" value="RT_POL"/>
    <property type="match status" value="1"/>
</dbReference>
<dbReference type="CDD" id="cd01647">
    <property type="entry name" value="RT_LTR"/>
    <property type="match status" value="1"/>
</dbReference>
<proteinExistence type="predicted"/>
<comment type="caution">
    <text evidence="9">The sequence shown here is derived from an EMBL/GenBank/DDBJ whole genome shotgun (WGS) entry which is preliminary data.</text>
</comment>
<reference evidence="9" key="1">
    <citation type="submission" date="2013-12" db="EMBL/GenBank/DDBJ databases">
        <authorList>
            <person name="Omoto C.K."/>
            <person name="Sibley D."/>
            <person name="Venepally P."/>
            <person name="Hadjithomas M."/>
            <person name="Karamycheva S."/>
            <person name="Brunk B."/>
            <person name="Roos D."/>
            <person name="Caler E."/>
            <person name="Lorenzi H."/>
        </authorList>
    </citation>
    <scope>NUCLEOTIDE SEQUENCE</scope>
</reference>
<dbReference type="GO" id="GO:0004519">
    <property type="term" value="F:endonuclease activity"/>
    <property type="evidence" value="ECO:0007669"/>
    <property type="project" value="UniProtKB-KW"/>
</dbReference>
<dbReference type="PANTHER" id="PTHR24559">
    <property type="entry name" value="TRANSPOSON TY3-I GAG-POL POLYPROTEIN"/>
    <property type="match status" value="1"/>
</dbReference>
<keyword evidence="3" id="KW-0548">Nucleotidyltransferase</keyword>
<dbReference type="Gene3D" id="3.30.70.270">
    <property type="match status" value="1"/>
</dbReference>
<dbReference type="InterPro" id="IPR043502">
    <property type="entry name" value="DNA/RNA_pol_sf"/>
</dbReference>
<keyword evidence="2" id="KW-0808">Transferase</keyword>
<keyword evidence="7 9" id="KW-0695">RNA-directed DNA polymerase</keyword>
<evidence type="ECO:0000256" key="5">
    <source>
        <dbReference type="ARBA" id="ARBA00022759"/>
    </source>
</evidence>
<dbReference type="InterPro" id="IPR043128">
    <property type="entry name" value="Rev_trsase/Diguanyl_cyclase"/>
</dbReference>